<sequence length="338" mass="35142">YGTRQLARREPGVVRDVLESATEGLTDVRKQLTAYRQSVYDLMPPEAVEMRGREFLTLDPDKTIWQGGAFDVGEAVLYKFWESLPMMVGTLVPAAVMMRLAVPGAIAYLGASEGGLSIGFIQNEIADGIAAMSDEELVGESDRYRQLLEEVGPEDARRQFTAEAQGTAPIVGGALVAAISITAGRYLEPVISGKANLSAFARAGRGAVAEGPIQEGPQEVIEQVAQNIAAAAYDGDRGALDGIAESYIQGTVIGAPGGAIIAAAAGTAGEPVAPSATPEDADQPEAPSSFKDVFGGQVEPPDEGGWRGAPASDLFPTPIDITDETVPPDQAAAIAAAM</sequence>
<name>A0A0F8WME7_9ZZZZ</name>
<proteinExistence type="predicted"/>
<dbReference type="EMBL" id="LAZR01068563">
    <property type="protein sequence ID" value="KKK49405.1"/>
    <property type="molecule type" value="Genomic_DNA"/>
</dbReference>
<dbReference type="AlphaFoldDB" id="A0A0F8WME7"/>
<accession>A0A0F8WME7</accession>
<comment type="caution">
    <text evidence="2">The sequence shown here is derived from an EMBL/GenBank/DDBJ whole genome shotgun (WGS) entry which is preliminary data.</text>
</comment>
<organism evidence="2">
    <name type="scientific">marine sediment metagenome</name>
    <dbReference type="NCBI Taxonomy" id="412755"/>
    <lineage>
        <taxon>unclassified sequences</taxon>
        <taxon>metagenomes</taxon>
        <taxon>ecological metagenomes</taxon>
    </lineage>
</organism>
<feature type="non-terminal residue" evidence="2">
    <location>
        <position position="338"/>
    </location>
</feature>
<evidence type="ECO:0000313" key="2">
    <source>
        <dbReference type="EMBL" id="KKK49405.1"/>
    </source>
</evidence>
<reference evidence="2" key="1">
    <citation type="journal article" date="2015" name="Nature">
        <title>Complex archaea that bridge the gap between prokaryotes and eukaryotes.</title>
        <authorList>
            <person name="Spang A."/>
            <person name="Saw J.H."/>
            <person name="Jorgensen S.L."/>
            <person name="Zaremba-Niedzwiedzka K."/>
            <person name="Martijn J."/>
            <person name="Lind A.E."/>
            <person name="van Eijk R."/>
            <person name="Schleper C."/>
            <person name="Guy L."/>
            <person name="Ettema T.J."/>
        </authorList>
    </citation>
    <scope>NUCLEOTIDE SEQUENCE</scope>
</reference>
<feature type="non-terminal residue" evidence="2">
    <location>
        <position position="1"/>
    </location>
</feature>
<feature type="region of interest" description="Disordered" evidence="1">
    <location>
        <begin position="270"/>
        <end position="325"/>
    </location>
</feature>
<gene>
    <name evidence="2" type="ORF">LCGC14_3135400</name>
</gene>
<evidence type="ECO:0000256" key="1">
    <source>
        <dbReference type="SAM" id="MobiDB-lite"/>
    </source>
</evidence>
<protein>
    <submittedName>
        <fullName evidence="2">Uncharacterized protein</fullName>
    </submittedName>
</protein>